<feature type="non-terminal residue" evidence="2">
    <location>
        <position position="143"/>
    </location>
</feature>
<dbReference type="Proteomes" id="UP000253420">
    <property type="component" value="Unassembled WGS sequence"/>
</dbReference>
<reference evidence="2 3" key="1">
    <citation type="submission" date="2018-07" db="EMBL/GenBank/DDBJ databases">
        <title>The draft genome of Phyllobacterium salinisoli.</title>
        <authorList>
            <person name="Liu L."/>
            <person name="Li L."/>
            <person name="Zhang X."/>
            <person name="Liang L."/>
        </authorList>
    </citation>
    <scope>NUCLEOTIDE SEQUENCE [LARGE SCALE GENOMIC DNA]</scope>
    <source>
        <strain evidence="2 3">LLAN61</strain>
    </source>
</reference>
<accession>A0A368JWN3</accession>
<evidence type="ECO:0000313" key="3">
    <source>
        <dbReference type="Proteomes" id="UP000253420"/>
    </source>
</evidence>
<keyword evidence="1" id="KW-0175">Coiled coil</keyword>
<comment type="caution">
    <text evidence="2">The sequence shown here is derived from an EMBL/GenBank/DDBJ whole genome shotgun (WGS) entry which is preliminary data.</text>
</comment>
<keyword evidence="3" id="KW-1185">Reference proteome</keyword>
<feature type="coiled-coil region" evidence="1">
    <location>
        <begin position="103"/>
        <end position="130"/>
    </location>
</feature>
<dbReference type="EMBL" id="QOZG01000120">
    <property type="protein sequence ID" value="RCS21284.1"/>
    <property type="molecule type" value="Genomic_DNA"/>
</dbReference>
<name>A0A368JWN3_9HYPH</name>
<dbReference type="RefSeq" id="WP_160113728.1">
    <property type="nucleotide sequence ID" value="NZ_QOZG01000120.1"/>
</dbReference>
<organism evidence="2 3">
    <name type="scientific">Phyllobacterium salinisoli</name>
    <dbReference type="NCBI Taxonomy" id="1899321"/>
    <lineage>
        <taxon>Bacteria</taxon>
        <taxon>Pseudomonadati</taxon>
        <taxon>Pseudomonadota</taxon>
        <taxon>Alphaproteobacteria</taxon>
        <taxon>Hyphomicrobiales</taxon>
        <taxon>Phyllobacteriaceae</taxon>
        <taxon>Phyllobacterium</taxon>
    </lineage>
</organism>
<feature type="non-terminal residue" evidence="2">
    <location>
        <position position="1"/>
    </location>
</feature>
<evidence type="ECO:0000256" key="1">
    <source>
        <dbReference type="SAM" id="Coils"/>
    </source>
</evidence>
<gene>
    <name evidence="2" type="ORF">DUT91_25195</name>
</gene>
<protein>
    <submittedName>
        <fullName evidence="2">Uncharacterized protein</fullName>
    </submittedName>
</protein>
<evidence type="ECO:0000313" key="2">
    <source>
        <dbReference type="EMBL" id="RCS21284.1"/>
    </source>
</evidence>
<sequence length="143" mass="16234">VRSGDELYSLSVGNKTGLGETEVIIKDQLLARRFELEAAIIQRSTLDVVDKNGLHEQGQALSREIERVDAQIRQAEEYIAFLAPLVKKYRQLVDQGITVQREFESRQQTLIQTRQELESLRRQRVQLDGSLASVHTKIAGFDA</sequence>
<proteinExistence type="predicted"/>
<dbReference type="AlphaFoldDB" id="A0A368JWN3"/>